<dbReference type="InterPro" id="IPR013083">
    <property type="entry name" value="Znf_RING/FYVE/PHD"/>
</dbReference>
<dbReference type="Gene3D" id="3.30.40.10">
    <property type="entry name" value="Zinc/RING finger domain, C3HC4 (zinc finger)"/>
    <property type="match status" value="1"/>
</dbReference>
<dbReference type="InParanoid" id="A0A165G183"/>
<evidence type="ECO:0000256" key="1">
    <source>
        <dbReference type="PROSITE-ProRule" id="PRU00175"/>
    </source>
</evidence>
<feature type="region of interest" description="Disordered" evidence="2">
    <location>
        <begin position="70"/>
        <end position="161"/>
    </location>
</feature>
<feature type="compositionally biased region" description="Basic and acidic residues" evidence="2">
    <location>
        <begin position="117"/>
        <end position="132"/>
    </location>
</feature>
<protein>
    <recommendedName>
        <fullName evidence="3">RING-type domain-containing protein</fullName>
    </recommendedName>
</protein>
<dbReference type="GeneID" id="28894480"/>
<keyword evidence="1" id="KW-0863">Zinc-finger</keyword>
<accession>A0A165G183</accession>
<dbReference type="EMBL" id="KV407460">
    <property type="protein sequence ID" value="KZF21623.1"/>
    <property type="molecule type" value="Genomic_DNA"/>
</dbReference>
<keyword evidence="1" id="KW-0862">Zinc</keyword>
<evidence type="ECO:0000256" key="2">
    <source>
        <dbReference type="SAM" id="MobiDB-lite"/>
    </source>
</evidence>
<dbReference type="STRING" id="1328760.A0A165G183"/>
<dbReference type="InterPro" id="IPR001841">
    <property type="entry name" value="Znf_RING"/>
</dbReference>
<name>A0A165G183_XYLHT</name>
<evidence type="ECO:0000313" key="5">
    <source>
        <dbReference type="Proteomes" id="UP000076632"/>
    </source>
</evidence>
<feature type="domain" description="RING-type" evidence="3">
    <location>
        <begin position="10"/>
        <end position="46"/>
    </location>
</feature>
<dbReference type="RefSeq" id="XP_018187178.1">
    <property type="nucleotide sequence ID" value="XM_018329343.1"/>
</dbReference>
<sequence>MEDIPIKLRCAICNKLALNAFRLPCCDQSICETCQSALPDTCPVCEHSPVAADDCKPHKALRTTIKVFLKTEEKKRESRGRSESINTMPVTNGTPLAIAEPAKDQPPSSTPAPTSRAGEKDLADTVDQREEISMQESAQSQTRGSETLEAEKDIPRPSTEV</sequence>
<dbReference type="Proteomes" id="UP000076632">
    <property type="component" value="Unassembled WGS sequence"/>
</dbReference>
<proteinExistence type="predicted"/>
<keyword evidence="1" id="KW-0479">Metal-binding</keyword>
<gene>
    <name evidence="4" type="ORF">L228DRAFT_156564</name>
</gene>
<dbReference type="SUPFAM" id="SSF57850">
    <property type="entry name" value="RING/U-box"/>
    <property type="match status" value="1"/>
</dbReference>
<dbReference type="GO" id="GO:0008270">
    <property type="term" value="F:zinc ion binding"/>
    <property type="evidence" value="ECO:0007669"/>
    <property type="project" value="UniProtKB-KW"/>
</dbReference>
<keyword evidence="5" id="KW-1185">Reference proteome</keyword>
<feature type="compositionally biased region" description="Polar residues" evidence="2">
    <location>
        <begin position="134"/>
        <end position="145"/>
    </location>
</feature>
<dbReference type="AlphaFoldDB" id="A0A165G183"/>
<dbReference type="PROSITE" id="PS50089">
    <property type="entry name" value="ZF_RING_2"/>
    <property type="match status" value="1"/>
</dbReference>
<feature type="compositionally biased region" description="Basic and acidic residues" evidence="2">
    <location>
        <begin position="70"/>
        <end position="82"/>
    </location>
</feature>
<feature type="compositionally biased region" description="Polar residues" evidence="2">
    <location>
        <begin position="85"/>
        <end position="94"/>
    </location>
</feature>
<dbReference type="OrthoDB" id="106784at2759"/>
<reference evidence="4 5" key="1">
    <citation type="journal article" date="2016" name="Fungal Biol.">
        <title>The genome of Xylona heveae provides a window into fungal endophytism.</title>
        <authorList>
            <person name="Gazis R."/>
            <person name="Kuo A."/>
            <person name="Riley R."/>
            <person name="LaButti K."/>
            <person name="Lipzen A."/>
            <person name="Lin J."/>
            <person name="Amirebrahimi M."/>
            <person name="Hesse C.N."/>
            <person name="Spatafora J.W."/>
            <person name="Henrissat B."/>
            <person name="Hainaut M."/>
            <person name="Grigoriev I.V."/>
            <person name="Hibbett D.S."/>
        </authorList>
    </citation>
    <scope>NUCLEOTIDE SEQUENCE [LARGE SCALE GENOMIC DNA]</scope>
    <source>
        <strain evidence="4 5">TC161</strain>
    </source>
</reference>
<organism evidence="4 5">
    <name type="scientific">Xylona heveae (strain CBS 132557 / TC161)</name>
    <dbReference type="NCBI Taxonomy" id="1328760"/>
    <lineage>
        <taxon>Eukaryota</taxon>
        <taxon>Fungi</taxon>
        <taxon>Dikarya</taxon>
        <taxon>Ascomycota</taxon>
        <taxon>Pezizomycotina</taxon>
        <taxon>Xylonomycetes</taxon>
        <taxon>Xylonales</taxon>
        <taxon>Xylonaceae</taxon>
        <taxon>Xylona</taxon>
    </lineage>
</organism>
<evidence type="ECO:0000259" key="3">
    <source>
        <dbReference type="PROSITE" id="PS50089"/>
    </source>
</evidence>
<evidence type="ECO:0000313" key="4">
    <source>
        <dbReference type="EMBL" id="KZF21623.1"/>
    </source>
</evidence>